<keyword evidence="1" id="KW-0472">Membrane</keyword>
<evidence type="ECO:0000313" key="3">
    <source>
        <dbReference type="WBParaSite" id="TMUE_2000007356.1"/>
    </source>
</evidence>
<proteinExistence type="predicted"/>
<evidence type="ECO:0000256" key="1">
    <source>
        <dbReference type="SAM" id="Phobius"/>
    </source>
</evidence>
<evidence type="ECO:0000313" key="2">
    <source>
        <dbReference type="Proteomes" id="UP000046395"/>
    </source>
</evidence>
<keyword evidence="2" id="KW-1185">Reference proteome</keyword>
<organism evidence="2 3">
    <name type="scientific">Trichuris muris</name>
    <name type="common">Mouse whipworm</name>
    <dbReference type="NCBI Taxonomy" id="70415"/>
    <lineage>
        <taxon>Eukaryota</taxon>
        <taxon>Metazoa</taxon>
        <taxon>Ecdysozoa</taxon>
        <taxon>Nematoda</taxon>
        <taxon>Enoplea</taxon>
        <taxon>Dorylaimia</taxon>
        <taxon>Trichinellida</taxon>
        <taxon>Trichuridae</taxon>
        <taxon>Trichuris</taxon>
    </lineage>
</organism>
<reference evidence="3" key="1">
    <citation type="submission" date="2019-12" db="UniProtKB">
        <authorList>
            <consortium name="WormBaseParasite"/>
        </authorList>
    </citation>
    <scope>IDENTIFICATION</scope>
</reference>
<keyword evidence="1" id="KW-0812">Transmembrane</keyword>
<keyword evidence="1" id="KW-1133">Transmembrane helix</keyword>
<dbReference type="Proteomes" id="UP000046395">
    <property type="component" value="Unassembled WGS sequence"/>
</dbReference>
<dbReference type="WBParaSite" id="TMUE_2000007356.1">
    <property type="protein sequence ID" value="TMUE_2000007356.1"/>
    <property type="gene ID" value="WBGene00285585"/>
</dbReference>
<name>A0A5S6QIX9_TRIMR</name>
<accession>A0A5S6QIX9</accession>
<dbReference type="AlphaFoldDB" id="A0A5S6QIX9"/>
<protein>
    <submittedName>
        <fullName evidence="3">Uncharacterized protein</fullName>
    </submittedName>
</protein>
<feature type="transmembrane region" description="Helical" evidence="1">
    <location>
        <begin position="38"/>
        <end position="59"/>
    </location>
</feature>
<sequence>MLREIPWPDINGVPEAGFDAVADHAPATLYKLVVAPDAFLVLTLVATALWVSSSANLASLTLKEQFYFHAALLICILGGISFEEASSSQVPILLSRMVLSPSP</sequence>